<reference evidence="3" key="1">
    <citation type="submission" date="2016-10" db="EMBL/GenBank/DDBJ databases">
        <authorList>
            <person name="Varghese N."/>
            <person name="Submissions S."/>
        </authorList>
    </citation>
    <scope>NUCLEOTIDE SEQUENCE [LARGE SCALE GENOMIC DNA]</scope>
    <source>
        <strain evidence="3">CGMCC 4.3530</strain>
    </source>
</reference>
<sequence>MTPEEREEREALLRKHLPKPEDIDPEIRKETDEAIRYMNEKIARGEVLKSWSKENFPIGLDSNMEPFPLTGPDQDQRRTGDETQQ</sequence>
<feature type="region of interest" description="Disordered" evidence="1">
    <location>
        <begin position="1"/>
        <end position="23"/>
    </location>
</feature>
<name>A0A1H3J603_9PSEU</name>
<dbReference type="EMBL" id="FNOK01000025">
    <property type="protein sequence ID" value="SDY35403.1"/>
    <property type="molecule type" value="Genomic_DNA"/>
</dbReference>
<dbReference type="AlphaFoldDB" id="A0A1H3J603"/>
<dbReference type="OrthoDB" id="9913980at2"/>
<protein>
    <submittedName>
        <fullName evidence="2">Uncharacterized protein</fullName>
    </submittedName>
</protein>
<evidence type="ECO:0000256" key="1">
    <source>
        <dbReference type="SAM" id="MobiDB-lite"/>
    </source>
</evidence>
<dbReference type="Proteomes" id="UP000199529">
    <property type="component" value="Unassembled WGS sequence"/>
</dbReference>
<proteinExistence type="predicted"/>
<dbReference type="STRING" id="418495.SAMN05216215_102518"/>
<evidence type="ECO:0000313" key="3">
    <source>
        <dbReference type="Proteomes" id="UP000199529"/>
    </source>
</evidence>
<feature type="compositionally biased region" description="Basic and acidic residues" evidence="1">
    <location>
        <begin position="74"/>
        <end position="85"/>
    </location>
</feature>
<keyword evidence="3" id="KW-1185">Reference proteome</keyword>
<accession>A0A1H3J603</accession>
<gene>
    <name evidence="2" type="ORF">SAMN05216215_102518</name>
</gene>
<feature type="region of interest" description="Disordered" evidence="1">
    <location>
        <begin position="57"/>
        <end position="85"/>
    </location>
</feature>
<dbReference type="RefSeq" id="WP_093269307.1">
    <property type="nucleotide sequence ID" value="NZ_FNOK01000025.1"/>
</dbReference>
<organism evidence="2 3">
    <name type="scientific">Saccharopolyspora shandongensis</name>
    <dbReference type="NCBI Taxonomy" id="418495"/>
    <lineage>
        <taxon>Bacteria</taxon>
        <taxon>Bacillati</taxon>
        <taxon>Actinomycetota</taxon>
        <taxon>Actinomycetes</taxon>
        <taxon>Pseudonocardiales</taxon>
        <taxon>Pseudonocardiaceae</taxon>
        <taxon>Saccharopolyspora</taxon>
    </lineage>
</organism>
<evidence type="ECO:0000313" key="2">
    <source>
        <dbReference type="EMBL" id="SDY35403.1"/>
    </source>
</evidence>